<dbReference type="SUPFAM" id="SSF48403">
    <property type="entry name" value="Ankyrin repeat"/>
    <property type="match status" value="2"/>
</dbReference>
<dbReference type="InterPro" id="IPR036770">
    <property type="entry name" value="Ankyrin_rpt-contain_sf"/>
</dbReference>
<dbReference type="PANTHER" id="PTHR24198:SF165">
    <property type="entry name" value="ANKYRIN REPEAT-CONTAINING PROTEIN-RELATED"/>
    <property type="match status" value="1"/>
</dbReference>
<proteinExistence type="predicted"/>
<protein>
    <submittedName>
        <fullName evidence="5">Sex-determining fem-1</fullName>
    </submittedName>
</protein>
<dbReference type="PANTHER" id="PTHR24198">
    <property type="entry name" value="ANKYRIN REPEAT AND PROTEIN KINASE DOMAIN-CONTAINING PROTEIN"/>
    <property type="match status" value="1"/>
</dbReference>
<evidence type="ECO:0000256" key="3">
    <source>
        <dbReference type="PROSITE-ProRule" id="PRU00023"/>
    </source>
</evidence>
<feature type="repeat" description="ANK" evidence="3">
    <location>
        <begin position="1000"/>
        <end position="1032"/>
    </location>
</feature>
<evidence type="ECO:0000256" key="1">
    <source>
        <dbReference type="ARBA" id="ARBA00022737"/>
    </source>
</evidence>
<dbReference type="PROSITE" id="PS50297">
    <property type="entry name" value="ANK_REP_REGION"/>
    <property type="match status" value="3"/>
</dbReference>
<comment type="caution">
    <text evidence="5">The sequence shown here is derived from an EMBL/GenBank/DDBJ whole genome shotgun (WGS) entry which is preliminary data.</text>
</comment>
<evidence type="ECO:0000259" key="4">
    <source>
        <dbReference type="Pfam" id="PF14420"/>
    </source>
</evidence>
<gene>
    <name evidence="5" type="ORF">FLONG3_2858</name>
</gene>
<dbReference type="Pfam" id="PF14420">
    <property type="entry name" value="Clr5"/>
    <property type="match status" value="1"/>
</dbReference>
<reference evidence="5 6" key="1">
    <citation type="journal article" date="2018" name="PLoS Pathog.">
        <title>Evolution of structural diversity of trichothecenes, a family of toxins produced by plant pathogenic and entomopathogenic fungi.</title>
        <authorList>
            <person name="Proctor R.H."/>
            <person name="McCormick S.P."/>
            <person name="Kim H.S."/>
            <person name="Cardoza R.E."/>
            <person name="Stanley A.M."/>
            <person name="Lindo L."/>
            <person name="Kelly A."/>
            <person name="Brown D.W."/>
            <person name="Lee T."/>
            <person name="Vaughan M.M."/>
            <person name="Alexander N.J."/>
            <person name="Busman M."/>
            <person name="Gutierrez S."/>
        </authorList>
    </citation>
    <scope>NUCLEOTIDE SEQUENCE [LARGE SCALE GENOMIC DNA]</scope>
    <source>
        <strain evidence="5 6">NRRL 20695</strain>
    </source>
</reference>
<accession>A0A395T2I7</accession>
<dbReference type="PROSITE" id="PS50088">
    <property type="entry name" value="ANK_REPEAT"/>
    <property type="match status" value="3"/>
</dbReference>
<dbReference type="AlphaFoldDB" id="A0A395T2I7"/>
<dbReference type="InterPro" id="IPR002110">
    <property type="entry name" value="Ankyrin_rpt"/>
</dbReference>
<keyword evidence="2 3" id="KW-0040">ANK repeat</keyword>
<dbReference type="SMART" id="SM00248">
    <property type="entry name" value="ANK"/>
    <property type="match status" value="9"/>
</dbReference>
<feature type="repeat" description="ANK" evidence="3">
    <location>
        <begin position="347"/>
        <end position="379"/>
    </location>
</feature>
<sequence length="1142" mass="127127">METATSQSVIQQPSPTEEQWLEYKDFIRIQYMVHDISLKDVIKQLSCQGVFVTKTQMEARLKSWGMLKNLDQSTWRYIDHRIQKRKAQGKNSEVILSAKRLKPSNIAKSIKRHPGQSPTSPMNPYLTICTPPAFQMEAQWPDTLPWLRFRNMYHELRNFQKDAKTDTGKNTVYRFMDTALRTVNVTRTISQVGGCRPVLSVSQLALNLDRTKPEWYAGEHLQVAQSLLQYPAEDAILESLKMIIFQLSNAFDQDYNRGEWQILVKSLSELGLTNLQVNIKALSDDDTTMGAFLERLFTLAVFWLLGGDEGETFNLLEWLLKSGQDPNQLLPNDLYISGFDNHVDCVCHRVPVFVAVMEGQLELLQLLLKHGADINFSCANGISSCELILESYLSDAVKLHIFEIIAQHNPSFSREELLLTAIKLRDLDRVKEILTGRVNLTKAFSVDHKRVALCEKTALTAAVMAGSDFVDAVIAHIVQLDAMDKEVPFVTADTFIAAAAKGDDAMIYHLHKIDSTVGNICNQRGIKPVQVAVSAGHLSTCQVFLQLYPEAYSPTLLFLAASRAHEDILDFFSFTGNADPNAILDLDDVQEFERICPITNFWARFRKPPSVYEALLRLIGRYPVHSHDTALQVLIKMGARLTGGEVYRFVASSSIKSLLTVLEYGASANQQDDTGVSALEKALTTYRGRQGQFQIIEALLAYGARPAGGEVAAAIRHYRRDPRLLTVLLDHGFSLRDEHASRFSAFEAALQFADDVLMEKVLEVYKGHYDPGVLCTAAQARRLSAVEQLLRNRPSNATYDVLEATAAGLLARFGYFDNLHILIQYLTLDQRCTPAVLALERTSTIVVNRLLPWRSMAQADDPIMGSPLALAYNQTDISGFRRLLQLGFQVDYFTWKEVVSQGSLSHLRWLAEHQHLHDFPETPASFPSVLNLAVSSQLEHDEDFFQILLDAGADINEYSKDLDALTLTPLQLAVKTRRLDLVVYLLDRGANVNAAAEGVGGGTALQLAVESGDLCITTILLDRGAQVNAHGPLTALEIAAARGRIDTLGLLIHHGALITGNGRGQFRRSVKFASEGGFNVAAGMLKRIGNWSHEDMQQPSEETIGLDTGEDAAMELDSEDADSRPDSYCCSIIHNSDTPCVI</sequence>
<dbReference type="Proteomes" id="UP000266234">
    <property type="component" value="Unassembled WGS sequence"/>
</dbReference>
<feature type="domain" description="Clr5" evidence="4">
    <location>
        <begin position="17"/>
        <end position="67"/>
    </location>
</feature>
<dbReference type="STRING" id="694270.A0A395T2I7"/>
<evidence type="ECO:0000256" key="2">
    <source>
        <dbReference type="ARBA" id="ARBA00023043"/>
    </source>
</evidence>
<keyword evidence="1" id="KW-0677">Repeat</keyword>
<keyword evidence="6" id="KW-1185">Reference proteome</keyword>
<organism evidence="5 6">
    <name type="scientific">Fusarium longipes</name>
    <dbReference type="NCBI Taxonomy" id="694270"/>
    <lineage>
        <taxon>Eukaryota</taxon>
        <taxon>Fungi</taxon>
        <taxon>Dikarya</taxon>
        <taxon>Ascomycota</taxon>
        <taxon>Pezizomycotina</taxon>
        <taxon>Sordariomycetes</taxon>
        <taxon>Hypocreomycetidae</taxon>
        <taxon>Hypocreales</taxon>
        <taxon>Nectriaceae</taxon>
        <taxon>Fusarium</taxon>
    </lineage>
</organism>
<dbReference type="Pfam" id="PF00023">
    <property type="entry name" value="Ank"/>
    <property type="match status" value="2"/>
</dbReference>
<feature type="repeat" description="ANK" evidence="3">
    <location>
        <begin position="965"/>
        <end position="997"/>
    </location>
</feature>
<name>A0A395T2I7_9HYPO</name>
<dbReference type="InterPro" id="IPR025676">
    <property type="entry name" value="Clr5_dom"/>
</dbReference>
<dbReference type="Gene3D" id="1.25.40.20">
    <property type="entry name" value="Ankyrin repeat-containing domain"/>
    <property type="match status" value="3"/>
</dbReference>
<dbReference type="EMBL" id="PXOG01000056">
    <property type="protein sequence ID" value="RGP78953.1"/>
    <property type="molecule type" value="Genomic_DNA"/>
</dbReference>
<evidence type="ECO:0000313" key="5">
    <source>
        <dbReference type="EMBL" id="RGP78953.1"/>
    </source>
</evidence>
<dbReference type="OrthoDB" id="539213at2759"/>
<evidence type="ECO:0000313" key="6">
    <source>
        <dbReference type="Proteomes" id="UP000266234"/>
    </source>
</evidence>